<protein>
    <submittedName>
        <fullName evidence="2">Uncharacterized protein</fullName>
    </submittedName>
</protein>
<dbReference type="AlphaFoldDB" id="A0A6A6J4S6"/>
<accession>A0A6A6J4S6</accession>
<name>A0A6A6J4S6_WESOR</name>
<sequence>MYNHHRTSEAATGSELGTVALTSLTPRPSSRGREATAMPRPCPSNKVVECGVSEKSPLRRLTTSPPWDSHDCRSTTRPEPLTILAAGSSFTALSVIIHHYRGIIERTLTKNWIISKQTYPHGTAEPSFRVTVTGAFLHSKRRISV</sequence>
<organism evidence="2 3">
    <name type="scientific">Westerdykella ornata</name>
    <dbReference type="NCBI Taxonomy" id="318751"/>
    <lineage>
        <taxon>Eukaryota</taxon>
        <taxon>Fungi</taxon>
        <taxon>Dikarya</taxon>
        <taxon>Ascomycota</taxon>
        <taxon>Pezizomycotina</taxon>
        <taxon>Dothideomycetes</taxon>
        <taxon>Pleosporomycetidae</taxon>
        <taxon>Pleosporales</taxon>
        <taxon>Sporormiaceae</taxon>
        <taxon>Westerdykella</taxon>
    </lineage>
</organism>
<dbReference type="Proteomes" id="UP000800097">
    <property type="component" value="Unassembled WGS sequence"/>
</dbReference>
<evidence type="ECO:0000313" key="3">
    <source>
        <dbReference type="Proteomes" id="UP000800097"/>
    </source>
</evidence>
<dbReference type="RefSeq" id="XP_033649120.1">
    <property type="nucleotide sequence ID" value="XM_033794235.1"/>
</dbReference>
<dbReference type="GeneID" id="54547410"/>
<keyword evidence="3" id="KW-1185">Reference proteome</keyword>
<dbReference type="EMBL" id="ML986537">
    <property type="protein sequence ID" value="KAF2271581.1"/>
    <property type="molecule type" value="Genomic_DNA"/>
</dbReference>
<evidence type="ECO:0000256" key="1">
    <source>
        <dbReference type="SAM" id="MobiDB-lite"/>
    </source>
</evidence>
<evidence type="ECO:0000313" key="2">
    <source>
        <dbReference type="EMBL" id="KAF2271581.1"/>
    </source>
</evidence>
<feature type="region of interest" description="Disordered" evidence="1">
    <location>
        <begin position="1"/>
        <end position="75"/>
    </location>
</feature>
<reference evidence="2" key="1">
    <citation type="journal article" date="2020" name="Stud. Mycol.">
        <title>101 Dothideomycetes genomes: a test case for predicting lifestyles and emergence of pathogens.</title>
        <authorList>
            <person name="Haridas S."/>
            <person name="Albert R."/>
            <person name="Binder M."/>
            <person name="Bloem J."/>
            <person name="Labutti K."/>
            <person name="Salamov A."/>
            <person name="Andreopoulos B."/>
            <person name="Baker S."/>
            <person name="Barry K."/>
            <person name="Bills G."/>
            <person name="Bluhm B."/>
            <person name="Cannon C."/>
            <person name="Castanera R."/>
            <person name="Culley D."/>
            <person name="Daum C."/>
            <person name="Ezra D."/>
            <person name="Gonzalez J."/>
            <person name="Henrissat B."/>
            <person name="Kuo A."/>
            <person name="Liang C."/>
            <person name="Lipzen A."/>
            <person name="Lutzoni F."/>
            <person name="Magnuson J."/>
            <person name="Mondo S."/>
            <person name="Nolan M."/>
            <person name="Ohm R."/>
            <person name="Pangilinan J."/>
            <person name="Park H.-J."/>
            <person name="Ramirez L."/>
            <person name="Alfaro M."/>
            <person name="Sun H."/>
            <person name="Tritt A."/>
            <person name="Yoshinaga Y."/>
            <person name="Zwiers L.-H."/>
            <person name="Turgeon B."/>
            <person name="Goodwin S."/>
            <person name="Spatafora J."/>
            <person name="Crous P."/>
            <person name="Grigoriev I."/>
        </authorList>
    </citation>
    <scope>NUCLEOTIDE SEQUENCE</scope>
    <source>
        <strain evidence="2">CBS 379.55</strain>
    </source>
</reference>
<gene>
    <name evidence="2" type="ORF">EI97DRAFT_263284</name>
</gene>
<proteinExistence type="predicted"/>